<feature type="compositionally biased region" description="Low complexity" evidence="2">
    <location>
        <begin position="219"/>
        <end position="228"/>
    </location>
</feature>
<gene>
    <name evidence="4" type="ORF">RZ71_09630</name>
</gene>
<name>A0A0N0CT71_9LACO</name>
<feature type="transmembrane region" description="Helical" evidence="3">
    <location>
        <begin position="12"/>
        <end position="30"/>
    </location>
</feature>
<dbReference type="PATRIC" id="fig|148814.8.peg.157"/>
<feature type="compositionally biased region" description="Acidic residues" evidence="2">
    <location>
        <begin position="206"/>
        <end position="218"/>
    </location>
</feature>
<evidence type="ECO:0000256" key="1">
    <source>
        <dbReference type="SAM" id="Coils"/>
    </source>
</evidence>
<feature type="region of interest" description="Disordered" evidence="2">
    <location>
        <begin position="193"/>
        <end position="231"/>
    </location>
</feature>
<feature type="compositionally biased region" description="Low complexity" evidence="2">
    <location>
        <begin position="448"/>
        <end position="469"/>
    </location>
</feature>
<proteinExistence type="predicted"/>
<evidence type="ECO:0000313" key="5">
    <source>
        <dbReference type="Proteomes" id="UP000037778"/>
    </source>
</evidence>
<feature type="coiled-coil region" evidence="1">
    <location>
        <begin position="541"/>
        <end position="621"/>
    </location>
</feature>
<feature type="compositionally biased region" description="Polar residues" evidence="2">
    <location>
        <begin position="426"/>
        <end position="439"/>
    </location>
</feature>
<organism evidence="4 5">
    <name type="scientific">Apilactobacillus kunkeei</name>
    <dbReference type="NCBI Taxonomy" id="148814"/>
    <lineage>
        <taxon>Bacteria</taxon>
        <taxon>Bacillati</taxon>
        <taxon>Bacillota</taxon>
        <taxon>Bacilli</taxon>
        <taxon>Lactobacillales</taxon>
        <taxon>Lactobacillaceae</taxon>
        <taxon>Apilactobacillus</taxon>
    </lineage>
</organism>
<feature type="compositionally biased region" description="Low complexity" evidence="2">
    <location>
        <begin position="483"/>
        <end position="498"/>
    </location>
</feature>
<dbReference type="Proteomes" id="UP000037778">
    <property type="component" value="Unassembled WGS sequence"/>
</dbReference>
<sequence>MRRQKNNYFKKFLFVSILFLSIFIGLKNIYSVCAHADGDYYTNSDNYYVNSTAHNDYNAQISFQDSTAATTDRGANSHLEYLVVKGYIGRPIDMRNAKIKLGDLGFDASNIPDEYTPTGANYTFTVDPSGFKEMENNKSTKFKYLFNVLDQNHNLVKNYIDYSNDDDESSDKSWAWISRDGFKLNPLMYMNGDEIPDLPIPTKGDDNDDDDDDGDDDGQNQQYSQDYQVTSANVTVPTHTLKINYVDQNNSIVFSTQRQVTSYGHTSFYTDEAMLNKNGITINDGQTFIPNTDTTANVMVTSSGRSGYNGSYDYGYPEADDVPGGPLNSNPDSTTYHTEIDLIGRDGKFVLSMIAGSSLSNMVDVTHFYDDAISPKKYPNFKVTGLPNVIDLTKGPYTAYGNITFDEFYAGEESSSNETQTNSSQAPASQQPTKSSSQPAPVVQSHLAATPVSTAKAATAPVSTAKAAPEPAPKPAPKPVAKPAPQTAKPAAKAKPSKTQFKAIAKSYKQRKHAVKADAAKLKAIKKKMKKHATKKQKAAYKNLQTKLAADKKAVKSYKAQEGKLTKYFKEVAVINRDNKQIKSLTAQMKKLKKKHSKTSKKQYSRDAKALKKANNSLKAATKFVNNYK</sequence>
<comment type="caution">
    <text evidence="4">The sequence shown here is derived from an EMBL/GenBank/DDBJ whole genome shotgun (WGS) entry which is preliminary data.</text>
</comment>
<feature type="compositionally biased region" description="Low complexity" evidence="2">
    <location>
        <begin position="412"/>
        <end position="425"/>
    </location>
</feature>
<keyword evidence="3" id="KW-0812">Transmembrane</keyword>
<keyword evidence="3" id="KW-0472">Membrane</keyword>
<keyword evidence="5" id="KW-1185">Reference proteome</keyword>
<feature type="compositionally biased region" description="Pro residues" evidence="2">
    <location>
        <begin position="470"/>
        <end position="482"/>
    </location>
</feature>
<dbReference type="EMBL" id="JXCY01000002">
    <property type="protein sequence ID" value="KOY77059.1"/>
    <property type="molecule type" value="Genomic_DNA"/>
</dbReference>
<evidence type="ECO:0000313" key="4">
    <source>
        <dbReference type="EMBL" id="KOY77059.1"/>
    </source>
</evidence>
<keyword evidence="1" id="KW-0175">Coiled coil</keyword>
<reference evidence="4 5" key="1">
    <citation type="journal article" date="2015" name="Genome Biol. Evol.">
        <title>Functionally Structured Genomes in Lactobacillus kunkeei Colonizing the Honey Crop and Food Products of Honeybees and Stingless Bees.</title>
        <authorList>
            <person name="Tamarit D."/>
            <person name="Ellegaard K.M."/>
            <person name="Wikander J."/>
            <person name="Olofsson T."/>
            <person name="Vasquez A."/>
            <person name="Andersson S.G."/>
        </authorList>
    </citation>
    <scope>NUCLEOTIDE SEQUENCE [LARGE SCALE GENOMIC DNA]</scope>
    <source>
        <strain evidence="4 5">LAko</strain>
    </source>
</reference>
<evidence type="ECO:0000256" key="3">
    <source>
        <dbReference type="SAM" id="Phobius"/>
    </source>
</evidence>
<feature type="region of interest" description="Disordered" evidence="2">
    <location>
        <begin position="412"/>
        <end position="499"/>
    </location>
</feature>
<accession>A0A0N0CT71</accession>
<keyword evidence="3" id="KW-1133">Transmembrane helix</keyword>
<dbReference type="AlphaFoldDB" id="A0A0N0CT71"/>
<evidence type="ECO:0000256" key="2">
    <source>
        <dbReference type="SAM" id="MobiDB-lite"/>
    </source>
</evidence>
<protein>
    <submittedName>
        <fullName evidence="4">Uncharacterized protein</fullName>
    </submittedName>
</protein>